<dbReference type="InterPro" id="IPR039422">
    <property type="entry name" value="MarR/SlyA-like"/>
</dbReference>
<gene>
    <name evidence="2" type="ORF">G7Y85_06265</name>
</gene>
<evidence type="ECO:0000259" key="1">
    <source>
        <dbReference type="PROSITE" id="PS50995"/>
    </source>
</evidence>
<dbReference type="PANTHER" id="PTHR33164">
    <property type="entry name" value="TRANSCRIPTIONAL REGULATOR, MARR FAMILY"/>
    <property type="match status" value="1"/>
</dbReference>
<proteinExistence type="predicted"/>
<dbReference type="PROSITE" id="PS50995">
    <property type="entry name" value="HTH_MARR_2"/>
    <property type="match status" value="1"/>
</dbReference>
<organism evidence="2 3">
    <name type="scientific">Solimonas terrae</name>
    <dbReference type="NCBI Taxonomy" id="1396819"/>
    <lineage>
        <taxon>Bacteria</taxon>
        <taxon>Pseudomonadati</taxon>
        <taxon>Pseudomonadota</taxon>
        <taxon>Gammaproteobacteria</taxon>
        <taxon>Nevskiales</taxon>
        <taxon>Nevskiaceae</taxon>
        <taxon>Solimonas</taxon>
    </lineage>
</organism>
<dbReference type="Proteomes" id="UP000472676">
    <property type="component" value="Unassembled WGS sequence"/>
</dbReference>
<dbReference type="RefSeq" id="WP_166253595.1">
    <property type="nucleotide sequence ID" value="NZ_JAAMOW010000003.1"/>
</dbReference>
<dbReference type="GO" id="GO:0006950">
    <property type="term" value="P:response to stress"/>
    <property type="evidence" value="ECO:0007669"/>
    <property type="project" value="TreeGrafter"/>
</dbReference>
<dbReference type="InterPro" id="IPR000835">
    <property type="entry name" value="HTH_MarR-typ"/>
</dbReference>
<dbReference type="Pfam" id="PF01047">
    <property type="entry name" value="MarR"/>
    <property type="match status" value="1"/>
</dbReference>
<dbReference type="SUPFAM" id="SSF46785">
    <property type="entry name" value="Winged helix' DNA-binding domain"/>
    <property type="match status" value="1"/>
</dbReference>
<dbReference type="SMART" id="SM00347">
    <property type="entry name" value="HTH_MARR"/>
    <property type="match status" value="1"/>
</dbReference>
<dbReference type="PANTHER" id="PTHR33164:SF43">
    <property type="entry name" value="HTH-TYPE TRANSCRIPTIONAL REPRESSOR YETL"/>
    <property type="match status" value="1"/>
</dbReference>
<comment type="caution">
    <text evidence="2">The sequence shown here is derived from an EMBL/GenBank/DDBJ whole genome shotgun (WGS) entry which is preliminary data.</text>
</comment>
<accession>A0A6M2BPZ2</accession>
<dbReference type="InterPro" id="IPR036388">
    <property type="entry name" value="WH-like_DNA-bd_sf"/>
</dbReference>
<name>A0A6M2BPZ2_9GAMM</name>
<reference evidence="2 3" key="1">
    <citation type="journal article" date="2014" name="Int. J. Syst. Evol. Microbiol.">
        <title>Solimonas terrae sp. nov., isolated from soil.</title>
        <authorList>
            <person name="Kim S.J."/>
            <person name="Moon J.Y."/>
            <person name="Weon H.Y."/>
            <person name="Ahn J.H."/>
            <person name="Chen W.M."/>
            <person name="Kwon S.W."/>
        </authorList>
    </citation>
    <scope>NUCLEOTIDE SEQUENCE [LARGE SCALE GENOMIC DNA]</scope>
    <source>
        <strain evidence="2 3">KIS83-12</strain>
    </source>
</reference>
<sequence length="141" mass="15649">MKPSTGKDADRVWQLLVSLVMETRGDWRRQVSAETGLPFSRARALWRLEHEARTLSELACEMGTDAPAATVIINDLERRGLVERRPHPDNRRAKLVSLTAAGRKLLAIVNRISDQPPAPIAALPAAQLASLRRVLEADAKR</sequence>
<evidence type="ECO:0000313" key="2">
    <source>
        <dbReference type="EMBL" id="NGY04360.1"/>
    </source>
</evidence>
<dbReference type="Gene3D" id="1.10.10.10">
    <property type="entry name" value="Winged helix-like DNA-binding domain superfamily/Winged helix DNA-binding domain"/>
    <property type="match status" value="1"/>
</dbReference>
<feature type="domain" description="HTH marR-type" evidence="1">
    <location>
        <begin position="9"/>
        <end position="140"/>
    </location>
</feature>
<dbReference type="InterPro" id="IPR011991">
    <property type="entry name" value="ArsR-like_HTH"/>
</dbReference>
<dbReference type="PRINTS" id="PR00598">
    <property type="entry name" value="HTHMARR"/>
</dbReference>
<dbReference type="GO" id="GO:0003700">
    <property type="term" value="F:DNA-binding transcription factor activity"/>
    <property type="evidence" value="ECO:0007669"/>
    <property type="project" value="InterPro"/>
</dbReference>
<dbReference type="EMBL" id="JAAMOW010000003">
    <property type="protein sequence ID" value="NGY04360.1"/>
    <property type="molecule type" value="Genomic_DNA"/>
</dbReference>
<dbReference type="CDD" id="cd00090">
    <property type="entry name" value="HTH_ARSR"/>
    <property type="match status" value="1"/>
</dbReference>
<dbReference type="AlphaFoldDB" id="A0A6M2BPZ2"/>
<evidence type="ECO:0000313" key="3">
    <source>
        <dbReference type="Proteomes" id="UP000472676"/>
    </source>
</evidence>
<dbReference type="InterPro" id="IPR036390">
    <property type="entry name" value="WH_DNA-bd_sf"/>
</dbReference>
<keyword evidence="3" id="KW-1185">Reference proteome</keyword>
<protein>
    <submittedName>
        <fullName evidence="2">MarR family transcriptional regulator</fullName>
    </submittedName>
</protein>